<dbReference type="EMBL" id="JAKELO010000002">
    <property type="protein sequence ID" value="MDE4907472.1"/>
    <property type="molecule type" value="Genomic_DNA"/>
</dbReference>
<evidence type="ECO:0000313" key="2">
    <source>
        <dbReference type="Proteomes" id="UP001143747"/>
    </source>
</evidence>
<evidence type="ECO:0000313" key="1">
    <source>
        <dbReference type="EMBL" id="MDE4907472.1"/>
    </source>
</evidence>
<dbReference type="Proteomes" id="UP001143747">
    <property type="component" value="Unassembled WGS sequence"/>
</dbReference>
<name>A0A9Q4KRQ6_9EURY</name>
<proteinExistence type="predicted"/>
<accession>A0A9Q4KRQ6</accession>
<organism evidence="1 2">
    <name type="scientific">Methanogenium marinum</name>
    <dbReference type="NCBI Taxonomy" id="348610"/>
    <lineage>
        <taxon>Archaea</taxon>
        <taxon>Methanobacteriati</taxon>
        <taxon>Methanobacteriota</taxon>
        <taxon>Stenosarchaea group</taxon>
        <taxon>Methanomicrobia</taxon>
        <taxon>Methanomicrobiales</taxon>
        <taxon>Methanomicrobiaceae</taxon>
        <taxon>Methanogenium</taxon>
    </lineage>
</organism>
<sequence length="117" mass="12670">MSRIGVVTGLILLLAVVAVSAGCLSYSIGSVSYNGDGVHVSVDNKAEARDVSMQITVFDLSDFKQVEVDKIVRSVHLNAGINDVTFDADLQPGPYRLYVYMMEDGERVGCVIEDLEV</sequence>
<gene>
    <name evidence="1" type="ORF">L0665_02415</name>
</gene>
<protein>
    <submittedName>
        <fullName evidence="1">Uncharacterized protein</fullName>
    </submittedName>
</protein>
<keyword evidence="2" id="KW-1185">Reference proteome</keyword>
<dbReference type="RefSeq" id="WP_274924123.1">
    <property type="nucleotide sequence ID" value="NZ_JAKELO010000002.1"/>
</dbReference>
<dbReference type="AlphaFoldDB" id="A0A9Q4KRQ6"/>
<comment type="caution">
    <text evidence="1">The sequence shown here is derived from an EMBL/GenBank/DDBJ whole genome shotgun (WGS) entry which is preliminary data.</text>
</comment>
<dbReference type="PROSITE" id="PS51257">
    <property type="entry name" value="PROKAR_LIPOPROTEIN"/>
    <property type="match status" value="1"/>
</dbReference>
<reference evidence="1" key="1">
    <citation type="submission" date="2022-01" db="EMBL/GenBank/DDBJ databases">
        <title>Draft genome of Methanogenium marinum DSM 15558.</title>
        <authorList>
            <person name="Chen S.-C."/>
            <person name="You Y.-T."/>
        </authorList>
    </citation>
    <scope>NUCLEOTIDE SEQUENCE</scope>
    <source>
        <strain evidence="1">DSM 15558</strain>
    </source>
</reference>